<dbReference type="Proteomes" id="UP001279642">
    <property type="component" value="Unassembled WGS sequence"/>
</dbReference>
<sequence length="91" mass="10184">MLVKSYIAALDLDSQRTSAGKIQNLLLDESLVLFVYFYDFLTATKKGHRRAADRNEPLVYEPGVALGPTPIEIRFWPRLMTGSGTDRKAAP</sequence>
<evidence type="ECO:0000313" key="1">
    <source>
        <dbReference type="EMBL" id="MDY0885446.1"/>
    </source>
</evidence>
<comment type="caution">
    <text evidence="1">The sequence shown here is derived from an EMBL/GenBank/DDBJ whole genome shotgun (WGS) entry which is preliminary data.</text>
</comment>
<proteinExistence type="predicted"/>
<keyword evidence="2" id="KW-1185">Reference proteome</keyword>
<dbReference type="RefSeq" id="WP_320510520.1">
    <property type="nucleotide sequence ID" value="NZ_JAXCLW010000010.1"/>
</dbReference>
<accession>A0ABU5EGT9</accession>
<reference evidence="1 2" key="1">
    <citation type="journal article" date="2016" name="Antonie Van Leeuwenhoek">
        <title>Dongia soli sp. nov., isolated from soil from Dokdo, Korea.</title>
        <authorList>
            <person name="Kim D.U."/>
            <person name="Lee H."/>
            <person name="Kim H."/>
            <person name="Kim S.G."/>
            <person name="Ka J.O."/>
        </authorList>
    </citation>
    <scope>NUCLEOTIDE SEQUENCE [LARGE SCALE GENOMIC DNA]</scope>
    <source>
        <strain evidence="1 2">D78</strain>
    </source>
</reference>
<organism evidence="1 2">
    <name type="scientific">Dongia soli</name>
    <dbReference type="NCBI Taxonomy" id="600628"/>
    <lineage>
        <taxon>Bacteria</taxon>
        <taxon>Pseudomonadati</taxon>
        <taxon>Pseudomonadota</taxon>
        <taxon>Alphaproteobacteria</taxon>
        <taxon>Rhodospirillales</taxon>
        <taxon>Dongiaceae</taxon>
        <taxon>Dongia</taxon>
    </lineage>
</organism>
<dbReference type="EMBL" id="JAXCLW010000010">
    <property type="protein sequence ID" value="MDY0885446.1"/>
    <property type="molecule type" value="Genomic_DNA"/>
</dbReference>
<protein>
    <submittedName>
        <fullName evidence="1">Uncharacterized protein</fullName>
    </submittedName>
</protein>
<gene>
    <name evidence="1" type="ORF">SMD27_21580</name>
</gene>
<name>A0ABU5EGT9_9PROT</name>
<evidence type="ECO:0000313" key="2">
    <source>
        <dbReference type="Proteomes" id="UP001279642"/>
    </source>
</evidence>